<protein>
    <recommendedName>
        <fullName evidence="3">Peptidase C39-like domain-containing protein</fullName>
    </recommendedName>
</protein>
<feature type="transmembrane region" description="Helical" evidence="2">
    <location>
        <begin position="6"/>
        <end position="22"/>
    </location>
</feature>
<feature type="domain" description="Peptidase C39-like" evidence="3">
    <location>
        <begin position="92"/>
        <end position="255"/>
    </location>
</feature>
<proteinExistence type="predicted"/>
<keyword evidence="2" id="KW-0812">Transmembrane</keyword>
<dbReference type="PIRSF" id="PIRSF032442">
    <property type="entry name" value="UCP032442"/>
    <property type="match status" value="1"/>
</dbReference>
<dbReference type="Pfam" id="PF13529">
    <property type="entry name" value="Peptidase_C39_2"/>
    <property type="match status" value="1"/>
</dbReference>
<evidence type="ECO:0000313" key="5">
    <source>
        <dbReference type="Proteomes" id="UP000288024"/>
    </source>
</evidence>
<keyword evidence="2" id="KW-0472">Membrane</keyword>
<evidence type="ECO:0000256" key="1">
    <source>
        <dbReference type="SAM" id="Coils"/>
    </source>
</evidence>
<keyword evidence="5" id="KW-1185">Reference proteome</keyword>
<evidence type="ECO:0000259" key="3">
    <source>
        <dbReference type="Pfam" id="PF13529"/>
    </source>
</evidence>
<evidence type="ECO:0000256" key="2">
    <source>
        <dbReference type="SAM" id="Phobius"/>
    </source>
</evidence>
<keyword evidence="1" id="KW-0175">Coiled coil</keyword>
<dbReference type="AlphaFoldDB" id="A0A437KD57"/>
<sequence length="285" mass="31713">MNTNEIILYSVLALFFVLFLVVQKRLTKIIKALLFSLIAILAGISFYVLNLDDSKNFAFAKERVEEVAKKTKENIEKLSSEITTKESVLLEATAINQLPELPRGCEVTALAMLLQYAGVNVDKMTLAEEVTKNTTAYEVVNGTIYYGNPNDGFVGDMYSLEGPGLGVYHKPIAELAEKYLPGAIVDFSGSDFDSVKEQLSDGRPVWVITTSKFKELSDDNFRTWVTPSGTIDVTYSEHSVLITGYDKDYVYFNDPLTGEQNKKAPIDDFIASWVQMGSQAITYSN</sequence>
<keyword evidence="2" id="KW-1133">Transmembrane helix</keyword>
<dbReference type="EMBL" id="RZTZ01000002">
    <property type="protein sequence ID" value="RVT64893.1"/>
    <property type="molecule type" value="Genomic_DNA"/>
</dbReference>
<feature type="coiled-coil region" evidence="1">
    <location>
        <begin position="61"/>
        <end position="88"/>
    </location>
</feature>
<name>A0A437KD57_9BACI</name>
<dbReference type="CDD" id="cd02549">
    <property type="entry name" value="Peptidase_C39A"/>
    <property type="match status" value="1"/>
</dbReference>
<accession>A0A437KD57</accession>
<dbReference type="InterPro" id="IPR016997">
    <property type="entry name" value="UCP032442"/>
</dbReference>
<dbReference type="RefSeq" id="WP_127736863.1">
    <property type="nucleotide sequence ID" value="NZ_RZTZ01000002.1"/>
</dbReference>
<dbReference type="InterPro" id="IPR039563">
    <property type="entry name" value="Peptidase_C39_single_dom"/>
</dbReference>
<dbReference type="Gene3D" id="3.90.70.10">
    <property type="entry name" value="Cysteine proteinases"/>
    <property type="match status" value="1"/>
</dbReference>
<evidence type="ECO:0000313" key="4">
    <source>
        <dbReference type="EMBL" id="RVT64893.1"/>
    </source>
</evidence>
<dbReference type="PANTHER" id="PTHR37806">
    <property type="entry name" value="LMO0724 PROTEIN"/>
    <property type="match status" value="1"/>
</dbReference>
<dbReference type="PANTHER" id="PTHR37806:SF1">
    <property type="entry name" value="PEPTIDASE C39-LIKE DOMAIN-CONTAINING PROTEIN"/>
    <property type="match status" value="1"/>
</dbReference>
<reference evidence="4 5" key="1">
    <citation type="submission" date="2019-01" db="EMBL/GenBank/DDBJ databases">
        <title>Bacillus sp. M5HDSG1-1, whole genome shotgun sequence.</title>
        <authorList>
            <person name="Tuo L."/>
        </authorList>
    </citation>
    <scope>NUCLEOTIDE SEQUENCE [LARGE SCALE GENOMIC DNA]</scope>
    <source>
        <strain evidence="4 5">M5HDSG1-1</strain>
    </source>
</reference>
<comment type="caution">
    <text evidence="4">The sequence shown here is derived from an EMBL/GenBank/DDBJ whole genome shotgun (WGS) entry which is preliminary data.</text>
</comment>
<organism evidence="4 5">
    <name type="scientific">Niallia taxi</name>
    <dbReference type="NCBI Taxonomy" id="2499688"/>
    <lineage>
        <taxon>Bacteria</taxon>
        <taxon>Bacillati</taxon>
        <taxon>Bacillota</taxon>
        <taxon>Bacilli</taxon>
        <taxon>Bacillales</taxon>
        <taxon>Bacillaceae</taxon>
        <taxon>Niallia</taxon>
    </lineage>
</organism>
<dbReference type="Proteomes" id="UP000288024">
    <property type="component" value="Unassembled WGS sequence"/>
</dbReference>
<feature type="transmembrane region" description="Helical" evidence="2">
    <location>
        <begin position="29"/>
        <end position="49"/>
    </location>
</feature>
<gene>
    <name evidence="4" type="ORF">EM808_05075</name>
</gene>
<dbReference type="InterPro" id="IPR039564">
    <property type="entry name" value="Peptidase_C39-like"/>
</dbReference>